<reference evidence="2" key="1">
    <citation type="submission" date="2020-03" db="EMBL/GenBank/DDBJ databases">
        <authorList>
            <person name="Guo F."/>
        </authorList>
    </citation>
    <scope>NUCLEOTIDE SEQUENCE</scope>
    <source>
        <strain evidence="2">JCM 30134</strain>
    </source>
</reference>
<protein>
    <submittedName>
        <fullName evidence="2">Uncharacterized protein</fullName>
    </submittedName>
</protein>
<comment type="caution">
    <text evidence="2">The sequence shown here is derived from an EMBL/GenBank/DDBJ whole genome shotgun (WGS) entry which is preliminary data.</text>
</comment>
<feature type="transmembrane region" description="Helical" evidence="1">
    <location>
        <begin position="37"/>
        <end position="59"/>
    </location>
</feature>
<gene>
    <name evidence="2" type="ORF">G8770_19150</name>
</gene>
<organism evidence="2 3">
    <name type="scientific">Pseudomaricurvus hydrocarbonicus</name>
    <dbReference type="NCBI Taxonomy" id="1470433"/>
    <lineage>
        <taxon>Bacteria</taxon>
        <taxon>Pseudomonadati</taxon>
        <taxon>Pseudomonadota</taxon>
        <taxon>Gammaproteobacteria</taxon>
        <taxon>Cellvibrionales</taxon>
        <taxon>Cellvibrionaceae</taxon>
        <taxon>Pseudomaricurvus</taxon>
    </lineage>
</organism>
<keyword evidence="1" id="KW-0472">Membrane</keyword>
<accession>A0A9E5T485</accession>
<sequence>MLHPDFNNGKKLDLQLAMALFVMMMGFLFYIDAEPGTHTLISLLTILAGVAWFVGHSALKRWHHKH</sequence>
<name>A0A9E5T485_9GAMM</name>
<evidence type="ECO:0000313" key="2">
    <source>
        <dbReference type="EMBL" id="NHO67669.1"/>
    </source>
</evidence>
<keyword evidence="3" id="KW-1185">Reference proteome</keyword>
<proteinExistence type="predicted"/>
<dbReference type="Proteomes" id="UP000787472">
    <property type="component" value="Unassembled WGS sequence"/>
</dbReference>
<evidence type="ECO:0000256" key="1">
    <source>
        <dbReference type="SAM" id="Phobius"/>
    </source>
</evidence>
<dbReference type="EMBL" id="JAAONZ010000018">
    <property type="protein sequence ID" value="NHO67669.1"/>
    <property type="molecule type" value="Genomic_DNA"/>
</dbReference>
<evidence type="ECO:0000313" key="3">
    <source>
        <dbReference type="Proteomes" id="UP000787472"/>
    </source>
</evidence>
<keyword evidence="1" id="KW-1133">Transmembrane helix</keyword>
<keyword evidence="1" id="KW-0812">Transmembrane</keyword>
<dbReference type="AlphaFoldDB" id="A0A9E5T485"/>
<feature type="transmembrane region" description="Helical" evidence="1">
    <location>
        <begin position="12"/>
        <end position="31"/>
    </location>
</feature>
<dbReference type="RefSeq" id="WP_167190789.1">
    <property type="nucleotide sequence ID" value="NZ_JAAONZ010000018.1"/>
</dbReference>